<dbReference type="AlphaFoldDB" id="A0A058ZV22"/>
<dbReference type="OMA" id="NHAANIS"/>
<evidence type="ECO:0000313" key="3">
    <source>
        <dbReference type="EMBL" id="KAK2632741.1"/>
    </source>
</evidence>
<sequence>MATSSSSSASSSRVAIPKWDYDVFLSFRGEDTRAGFVSHLHSALCRSGVRVYIDEELPRGERISLSLEHAIESSRIAIIVFSPNFAASAWCLQELTKILEMKYSKGQLVRPVFFHVDPSDVRKQTGVIAEIMERHDKVYGGDGDGLERVKKWRDALRDAANLSGWHSSNG</sequence>
<name>A0A058ZV22_EUCGR</name>
<dbReference type="SMART" id="SM00255">
    <property type="entry name" value="TIR"/>
    <property type="match status" value="1"/>
</dbReference>
<evidence type="ECO:0000313" key="4">
    <source>
        <dbReference type="EMBL" id="KCW45216.1"/>
    </source>
</evidence>
<reference evidence="4" key="1">
    <citation type="submission" date="2013-07" db="EMBL/GenBank/DDBJ databases">
        <title>The genome of Eucalyptus grandis.</title>
        <authorList>
            <person name="Schmutz J."/>
            <person name="Hayes R."/>
            <person name="Myburg A."/>
            <person name="Tuskan G."/>
            <person name="Grattapaglia D."/>
            <person name="Rokhsar D.S."/>
        </authorList>
    </citation>
    <scope>NUCLEOTIDE SEQUENCE</scope>
    <source>
        <tissue evidence="4">Leaf extractions</tissue>
    </source>
</reference>
<dbReference type="EMBL" id="MU848365">
    <property type="protein sequence ID" value="KAK2632741.1"/>
    <property type="molecule type" value="Genomic_DNA"/>
</dbReference>
<dbReference type="PANTHER" id="PTHR32009">
    <property type="entry name" value="TMV RESISTANCE PROTEIN N-LIKE"/>
    <property type="match status" value="1"/>
</dbReference>
<organism evidence="4">
    <name type="scientific">Eucalyptus grandis</name>
    <name type="common">Flooded gum</name>
    <dbReference type="NCBI Taxonomy" id="71139"/>
    <lineage>
        <taxon>Eukaryota</taxon>
        <taxon>Viridiplantae</taxon>
        <taxon>Streptophyta</taxon>
        <taxon>Embryophyta</taxon>
        <taxon>Tracheophyta</taxon>
        <taxon>Spermatophyta</taxon>
        <taxon>Magnoliopsida</taxon>
        <taxon>eudicotyledons</taxon>
        <taxon>Gunneridae</taxon>
        <taxon>Pentapetalae</taxon>
        <taxon>rosids</taxon>
        <taxon>malvids</taxon>
        <taxon>Myrtales</taxon>
        <taxon>Myrtaceae</taxon>
        <taxon>Myrtoideae</taxon>
        <taxon>Eucalypteae</taxon>
        <taxon>Eucalyptus</taxon>
    </lineage>
</organism>
<protein>
    <recommendedName>
        <fullName evidence="2">TIR domain-containing protein</fullName>
    </recommendedName>
</protein>
<reference evidence="3" key="4">
    <citation type="submission" date="2023-07" db="EMBL/GenBank/DDBJ databases">
        <authorList>
            <person name="Myburg A.A."/>
            <person name="Grattapaglia D."/>
            <person name="Tuskan G.A."/>
            <person name="Hellsten U."/>
            <person name="Hayes R.D."/>
            <person name="Grimwood J."/>
            <person name="Jenkins J."/>
            <person name="Lindquist E."/>
            <person name="Tice H."/>
            <person name="Bauer D."/>
            <person name="Goodstein D.M."/>
            <person name="Dubchak I."/>
            <person name="Poliakov A."/>
            <person name="Mizrachi E."/>
            <person name="Kullan A.R."/>
            <person name="Hussey S.G."/>
            <person name="Pinard D."/>
            <person name="Van D.M."/>
            <person name="Singh P."/>
            <person name="Van J.I."/>
            <person name="Silva-Junior O.B."/>
            <person name="Togawa R.C."/>
            <person name="Pappas M.R."/>
            <person name="Faria D.A."/>
            <person name="Sansaloni C.P."/>
            <person name="Petroli C.D."/>
            <person name="Yang X."/>
            <person name="Ranjan P."/>
            <person name="Tschaplinski T.J."/>
            <person name="Ye C.Y."/>
            <person name="Li T."/>
            <person name="Sterck L."/>
            <person name="Vanneste K."/>
            <person name="Murat F."/>
            <person name="Soler M."/>
            <person name="Clemente H.S."/>
            <person name="Saidi N."/>
            <person name="Cassan-Wang H."/>
            <person name="Dunand C."/>
            <person name="Hefer C.A."/>
            <person name="Bornberg-Bauer E."/>
            <person name="Kersting A.R."/>
            <person name="Vining K."/>
            <person name="Amarasinghe V."/>
            <person name="Ranik M."/>
            <person name="Naithani S."/>
            <person name="Elser J."/>
            <person name="Boyd A.E."/>
            <person name="Liston A."/>
            <person name="Spatafora J.W."/>
            <person name="Dharmwardhana P."/>
            <person name="Raja R."/>
            <person name="Sullivan C."/>
            <person name="Romanel E."/>
            <person name="Alves-Ferreira M."/>
            <person name="Kulheim C."/>
            <person name="Foley W."/>
            <person name="Carocha V."/>
            <person name="Paiva J."/>
            <person name="Kudrna D."/>
            <person name="Brommonschenkel S.H."/>
            <person name="Pasquali G."/>
            <person name="Byrne M."/>
            <person name="Rigault P."/>
            <person name="Tibbits J."/>
            <person name="Spokevicius A."/>
            <person name="Jones R.C."/>
            <person name="Steane D.A."/>
            <person name="Vaillancourt R.E."/>
            <person name="Potts B.M."/>
            <person name="Joubert F."/>
            <person name="Barry K."/>
            <person name="Pappas G.J."/>
            <person name="Strauss S.H."/>
            <person name="Jaiswal P."/>
            <person name="Grima-Pettenati J."/>
            <person name="Salse J."/>
            <person name="Van D.P."/>
            <person name="Rokhsar D.S."/>
            <person name="Schmutz J."/>
        </authorList>
    </citation>
    <scope>NUCLEOTIDE SEQUENCE</scope>
    <source>
        <tissue evidence="3">Leaf extractions</tissue>
    </source>
</reference>
<dbReference type="PROSITE" id="PS50104">
    <property type="entry name" value="TIR"/>
    <property type="match status" value="1"/>
</dbReference>
<proteinExistence type="predicted"/>
<evidence type="ECO:0000256" key="1">
    <source>
        <dbReference type="ARBA" id="ARBA00023027"/>
    </source>
</evidence>
<dbReference type="STRING" id="71139.A0A058ZV22"/>
<dbReference type="GO" id="GO:0005634">
    <property type="term" value="C:nucleus"/>
    <property type="evidence" value="ECO:0000318"/>
    <property type="project" value="GO_Central"/>
</dbReference>
<dbReference type="InterPro" id="IPR035897">
    <property type="entry name" value="Toll_tir_struct_dom_sf"/>
</dbReference>
<reference evidence="3" key="2">
    <citation type="journal article" date="2014" name="Nature">
        <title>The genome of Eucalyptus grandis.</title>
        <authorList>
            <person name="Myburg A.A."/>
            <person name="Grattapaglia D."/>
            <person name="Tuskan G.A."/>
            <person name="Hellsten U."/>
            <person name="Hayes R.D."/>
            <person name="Grimwood J."/>
            <person name="Jenkins J."/>
            <person name="Lindquist E."/>
            <person name="Tice H."/>
            <person name="Bauer D."/>
            <person name="Goodstein D.M."/>
            <person name="Dubchak I."/>
            <person name="Poliakov A."/>
            <person name="Mizrachi E."/>
            <person name="Kullan A.R."/>
            <person name="Hussey S.G."/>
            <person name="Pinard D."/>
            <person name="van der Merwe K."/>
            <person name="Singh P."/>
            <person name="van Jaarsveld I."/>
            <person name="Silva-Junior O.B."/>
            <person name="Togawa R.C."/>
            <person name="Pappas M.R."/>
            <person name="Faria D.A."/>
            <person name="Sansaloni C.P."/>
            <person name="Petroli C.D."/>
            <person name="Yang X."/>
            <person name="Ranjan P."/>
            <person name="Tschaplinski T.J."/>
            <person name="Ye C.Y."/>
            <person name="Li T."/>
            <person name="Sterck L."/>
            <person name="Vanneste K."/>
            <person name="Murat F."/>
            <person name="Soler M."/>
            <person name="Clemente H.S."/>
            <person name="Saidi N."/>
            <person name="Cassan-Wang H."/>
            <person name="Dunand C."/>
            <person name="Hefer C.A."/>
            <person name="Bornberg-Bauer E."/>
            <person name="Kersting A.R."/>
            <person name="Vining K."/>
            <person name="Amarasinghe V."/>
            <person name="Ranik M."/>
            <person name="Naithani S."/>
            <person name="Elser J."/>
            <person name="Boyd A.E."/>
            <person name="Liston A."/>
            <person name="Spatafora J.W."/>
            <person name="Dharmwardhana P."/>
            <person name="Raja R."/>
            <person name="Sullivan C."/>
            <person name="Romanel E."/>
            <person name="Alves-Ferreira M."/>
            <person name="Kulheim C."/>
            <person name="Foley W."/>
            <person name="Carocha V."/>
            <person name="Paiva J."/>
            <person name="Kudrna D."/>
            <person name="Brommonschenkel S.H."/>
            <person name="Pasquali G."/>
            <person name="Byrne M."/>
            <person name="Rigault P."/>
            <person name="Tibbits J."/>
            <person name="Spokevicius A."/>
            <person name="Jones R.C."/>
            <person name="Steane D.A."/>
            <person name="Vaillancourt R.E."/>
            <person name="Potts B.M."/>
            <person name="Joubert F."/>
            <person name="Barry K."/>
            <person name="Pappas G.J."/>
            <person name="Strauss S.H."/>
            <person name="Jaiswal P."/>
            <person name="Grima-Pettenati J."/>
            <person name="Salse J."/>
            <person name="Van de Peer Y."/>
            <person name="Rokhsar D.S."/>
            <person name="Schmutz J."/>
        </authorList>
    </citation>
    <scope>NUCLEOTIDE SEQUENCE</scope>
    <source>
        <tissue evidence="3">Leaf extractions</tissue>
    </source>
</reference>
<dbReference type="SUPFAM" id="SSF52200">
    <property type="entry name" value="Toll/Interleukin receptor TIR domain"/>
    <property type="match status" value="1"/>
</dbReference>
<dbReference type="FunFam" id="3.40.50.10140:FF:000007">
    <property type="entry name" value="Disease resistance protein (TIR-NBS-LRR class)"/>
    <property type="match status" value="1"/>
</dbReference>
<keyword evidence="5" id="KW-1185">Reference proteome</keyword>
<dbReference type="EMBL" id="KK198880">
    <property type="protein sequence ID" value="KCW45216.1"/>
    <property type="molecule type" value="Genomic_DNA"/>
</dbReference>
<accession>A0A058ZV22</accession>
<dbReference type="GO" id="GO:0007165">
    <property type="term" value="P:signal transduction"/>
    <property type="evidence" value="ECO:0000318"/>
    <property type="project" value="GO_Central"/>
</dbReference>
<reference evidence="3" key="3">
    <citation type="submission" date="2023-04" db="EMBL/GenBank/DDBJ databases">
        <title>WGS assembly of Eucalyptus grandis.</title>
        <authorList>
            <person name="Myburg A."/>
            <person name="Grattapaglia D."/>
            <person name="Tuskan G."/>
            <person name="Hellsten U."/>
            <person name="Hayes R."/>
            <person name="Grimwood J."/>
            <person name="Jenkins J."/>
            <person name="Lindquist E."/>
            <person name="Tice H."/>
            <person name="Bauer D."/>
            <person name="Goodstein D."/>
            <person name="Dubchak I."/>
            <person name="Poliakov A."/>
            <person name="Mizrachi E."/>
            <person name="Kullan A."/>
            <person name="Hussey S."/>
            <person name="Pinard D."/>
            <person name="Van D."/>
            <person name="Singh P."/>
            <person name="Van J."/>
            <person name="Silva-Junior O."/>
            <person name="Togawa R."/>
            <person name="Pappas M."/>
            <person name="Faria D."/>
            <person name="Sansaloni C."/>
            <person name="Petroli C."/>
            <person name="Yang X."/>
            <person name="Ranjan P."/>
            <person name="Tschaplinski T."/>
            <person name="Ye C."/>
            <person name="Li T."/>
            <person name="Sterck L."/>
            <person name="Vanneste K."/>
            <person name="Murat F."/>
            <person name="Soler M."/>
            <person name="Clemente H."/>
            <person name="Saidi N."/>
            <person name="Cassan-Wang H."/>
            <person name="Dunand C."/>
            <person name="Hefer C."/>
            <person name="Bornberg-Bauer E."/>
            <person name="Kersting A."/>
            <person name="Vining K."/>
            <person name="Amarasinghe V."/>
            <person name="Ranik M."/>
            <person name="Naithani S."/>
            <person name="Elser J."/>
            <person name="Boyd A."/>
            <person name="Liston A."/>
            <person name="Spatafora J."/>
            <person name="Dharmwardhana P."/>
            <person name="Raja R."/>
            <person name="Sullivan C."/>
            <person name="Romanel E."/>
            <person name="Alves-Ferreira M."/>
            <person name="Kulheim C."/>
            <person name="Foley W."/>
            <person name="Carocha V."/>
            <person name="Paiva J."/>
            <person name="Kudrna D."/>
            <person name="Brommonschenkel S."/>
            <person name="Pasquali G."/>
            <person name="Byrne M."/>
            <person name="Rigault P."/>
            <person name="Tibbits J."/>
            <person name="Spokevicius A."/>
            <person name="Jones R."/>
            <person name="Steane D."/>
            <person name="Vaillancourt R."/>
            <person name="Potts B."/>
            <person name="Joubert F."/>
            <person name="Barry K."/>
            <person name="Pappas G."/>
            <person name="Strauss S."/>
            <person name="Jaiswal P."/>
            <person name="Grima-Pettenati J."/>
            <person name="Salse J."/>
            <person name="Van D."/>
            <person name="Rokhsar D."/>
            <person name="Schmutz J."/>
        </authorList>
    </citation>
    <scope>NUCLEOTIDE SEQUENCE</scope>
    <source>
        <tissue evidence="3">Leaf extractions</tissue>
    </source>
</reference>
<dbReference type="PANTHER" id="PTHR32009:SF160">
    <property type="entry name" value="DISEASE RESISTANCE PROTEIN (TIR-NBS-LRR CLASS)"/>
    <property type="match status" value="1"/>
</dbReference>
<dbReference type="Gramene" id="KCW45216">
    <property type="protein sequence ID" value="KCW45216"/>
    <property type="gene ID" value="EUGRSUZ_L01144"/>
</dbReference>
<dbReference type="InParanoid" id="A0A058ZV22"/>
<dbReference type="Pfam" id="PF01582">
    <property type="entry name" value="TIR"/>
    <property type="match status" value="1"/>
</dbReference>
<dbReference type="Proteomes" id="UP000030711">
    <property type="component" value="Unassembled WGS sequence"/>
</dbReference>
<dbReference type="InterPro" id="IPR000157">
    <property type="entry name" value="TIR_dom"/>
</dbReference>
<evidence type="ECO:0000313" key="5">
    <source>
        <dbReference type="Proteomes" id="UP000030711"/>
    </source>
</evidence>
<keyword evidence="1" id="KW-0520">NAD</keyword>
<evidence type="ECO:0000259" key="2">
    <source>
        <dbReference type="PROSITE" id="PS50104"/>
    </source>
</evidence>
<gene>
    <name evidence="4" type="ORF">EUGRSUZ_L01144</name>
</gene>
<feature type="domain" description="TIR" evidence="2">
    <location>
        <begin position="19"/>
        <end position="170"/>
    </location>
</feature>
<dbReference type="Gene3D" id="3.40.50.10140">
    <property type="entry name" value="Toll/interleukin-1 receptor homology (TIR) domain"/>
    <property type="match status" value="1"/>
</dbReference>